<dbReference type="PANTHER" id="PTHR10642:SF26">
    <property type="entry name" value="RIBONUCLEASE H1"/>
    <property type="match status" value="1"/>
</dbReference>
<dbReference type="InterPro" id="IPR022892">
    <property type="entry name" value="RNaseHI"/>
</dbReference>
<evidence type="ECO:0000256" key="6">
    <source>
        <dbReference type="ARBA" id="ARBA00022722"/>
    </source>
</evidence>
<keyword evidence="6" id="KW-0540">Nuclease</keyword>
<dbReference type="OrthoDB" id="7845843at2"/>
<dbReference type="InterPro" id="IPR012337">
    <property type="entry name" value="RNaseH-like_sf"/>
</dbReference>
<sequence>MQKQQPSLVIFTDGAARGNPGPGGYGIVMFWGPHKKELSAGYRLTTNNRMELMAVIVALQSLTKKNLPVTIYTDSQYVVNSVEKKWLDNWIKTDFKGGKKNKDLWLKYYQLSKQYNVKFKWVKGHAENEWNNRCDELATAAADGNNLLIDEGYENSINIMQ</sequence>
<evidence type="ECO:0000256" key="9">
    <source>
        <dbReference type="ARBA" id="ARBA00022801"/>
    </source>
</evidence>
<comment type="caution">
    <text evidence="12">The sequence shown here is derived from an EMBL/GenBank/DDBJ whole genome shotgun (WGS) entry which is preliminary data.</text>
</comment>
<dbReference type="AlphaFoldDB" id="A0A2W7TES2"/>
<evidence type="ECO:0000259" key="11">
    <source>
        <dbReference type="PROSITE" id="PS50879"/>
    </source>
</evidence>
<keyword evidence="10" id="KW-0460">Magnesium</keyword>
<gene>
    <name evidence="12" type="ORF">LX80_01983</name>
</gene>
<dbReference type="InterPro" id="IPR036397">
    <property type="entry name" value="RNaseH_sf"/>
</dbReference>
<evidence type="ECO:0000256" key="2">
    <source>
        <dbReference type="ARBA" id="ARBA00001946"/>
    </source>
</evidence>
<evidence type="ECO:0000256" key="3">
    <source>
        <dbReference type="ARBA" id="ARBA00005300"/>
    </source>
</evidence>
<evidence type="ECO:0000256" key="4">
    <source>
        <dbReference type="ARBA" id="ARBA00011245"/>
    </source>
</evidence>
<name>A0A2W7TES2_9BACT</name>
<evidence type="ECO:0000256" key="1">
    <source>
        <dbReference type="ARBA" id="ARBA00000077"/>
    </source>
</evidence>
<dbReference type="Proteomes" id="UP000249720">
    <property type="component" value="Unassembled WGS sequence"/>
</dbReference>
<evidence type="ECO:0000256" key="10">
    <source>
        <dbReference type="ARBA" id="ARBA00022842"/>
    </source>
</evidence>
<evidence type="ECO:0000256" key="5">
    <source>
        <dbReference type="ARBA" id="ARBA00012180"/>
    </source>
</evidence>
<dbReference type="EMBL" id="QKZV01000006">
    <property type="protein sequence ID" value="PZX61822.1"/>
    <property type="molecule type" value="Genomic_DNA"/>
</dbReference>
<organism evidence="12 13">
    <name type="scientific">Hydrotalea sandarakina</name>
    <dbReference type="NCBI Taxonomy" id="1004304"/>
    <lineage>
        <taxon>Bacteria</taxon>
        <taxon>Pseudomonadati</taxon>
        <taxon>Bacteroidota</taxon>
        <taxon>Chitinophagia</taxon>
        <taxon>Chitinophagales</taxon>
        <taxon>Chitinophagaceae</taxon>
        <taxon>Hydrotalea</taxon>
    </lineage>
</organism>
<evidence type="ECO:0000313" key="13">
    <source>
        <dbReference type="Proteomes" id="UP000249720"/>
    </source>
</evidence>
<evidence type="ECO:0000256" key="7">
    <source>
        <dbReference type="ARBA" id="ARBA00022723"/>
    </source>
</evidence>
<dbReference type="RefSeq" id="WP_111295810.1">
    <property type="nucleotide sequence ID" value="NZ_QKZV01000006.1"/>
</dbReference>
<dbReference type="GO" id="GO:0003676">
    <property type="term" value="F:nucleic acid binding"/>
    <property type="evidence" value="ECO:0007669"/>
    <property type="project" value="InterPro"/>
</dbReference>
<dbReference type="GO" id="GO:0004523">
    <property type="term" value="F:RNA-DNA hybrid ribonuclease activity"/>
    <property type="evidence" value="ECO:0007669"/>
    <property type="project" value="UniProtKB-EC"/>
</dbReference>
<dbReference type="PROSITE" id="PS50879">
    <property type="entry name" value="RNASE_H_1"/>
    <property type="match status" value="1"/>
</dbReference>
<dbReference type="SUPFAM" id="SSF53098">
    <property type="entry name" value="Ribonuclease H-like"/>
    <property type="match status" value="1"/>
</dbReference>
<dbReference type="PANTHER" id="PTHR10642">
    <property type="entry name" value="RIBONUCLEASE H1"/>
    <property type="match status" value="1"/>
</dbReference>
<keyword evidence="13" id="KW-1185">Reference proteome</keyword>
<proteinExistence type="inferred from homology"/>
<dbReference type="InterPro" id="IPR050092">
    <property type="entry name" value="RNase_H"/>
</dbReference>
<reference evidence="12 13" key="1">
    <citation type="submission" date="2018-06" db="EMBL/GenBank/DDBJ databases">
        <title>Genomic Encyclopedia of Archaeal and Bacterial Type Strains, Phase II (KMG-II): from individual species to whole genera.</title>
        <authorList>
            <person name="Goeker M."/>
        </authorList>
    </citation>
    <scope>NUCLEOTIDE SEQUENCE [LARGE SCALE GENOMIC DNA]</scope>
    <source>
        <strain evidence="12 13">DSM 23241</strain>
    </source>
</reference>
<comment type="catalytic activity">
    <reaction evidence="1">
        <text>Endonucleolytic cleavage to 5'-phosphomonoester.</text>
        <dbReference type="EC" id="3.1.26.4"/>
    </reaction>
</comment>
<dbReference type="CDD" id="cd09278">
    <property type="entry name" value="RNase_HI_prokaryote_like"/>
    <property type="match status" value="1"/>
</dbReference>
<dbReference type="InterPro" id="IPR002156">
    <property type="entry name" value="RNaseH_domain"/>
</dbReference>
<feature type="domain" description="RNase H type-1" evidence="11">
    <location>
        <begin position="4"/>
        <end position="143"/>
    </location>
</feature>
<evidence type="ECO:0000256" key="8">
    <source>
        <dbReference type="ARBA" id="ARBA00022759"/>
    </source>
</evidence>
<evidence type="ECO:0000313" key="12">
    <source>
        <dbReference type="EMBL" id="PZX61822.1"/>
    </source>
</evidence>
<accession>A0A2W7TES2</accession>
<dbReference type="GO" id="GO:0043137">
    <property type="term" value="P:DNA replication, removal of RNA primer"/>
    <property type="evidence" value="ECO:0007669"/>
    <property type="project" value="TreeGrafter"/>
</dbReference>
<keyword evidence="9" id="KW-0378">Hydrolase</keyword>
<dbReference type="NCBIfam" id="NF001236">
    <property type="entry name" value="PRK00203.1"/>
    <property type="match status" value="1"/>
</dbReference>
<dbReference type="Pfam" id="PF00075">
    <property type="entry name" value="RNase_H"/>
    <property type="match status" value="1"/>
</dbReference>
<dbReference type="GO" id="GO:0046872">
    <property type="term" value="F:metal ion binding"/>
    <property type="evidence" value="ECO:0007669"/>
    <property type="project" value="UniProtKB-KW"/>
</dbReference>
<protein>
    <recommendedName>
        <fullName evidence="5">ribonuclease H</fullName>
        <ecNumber evidence="5">3.1.26.4</ecNumber>
    </recommendedName>
</protein>
<dbReference type="EC" id="3.1.26.4" evidence="5"/>
<comment type="similarity">
    <text evidence="3">Belongs to the RNase H family.</text>
</comment>
<dbReference type="Gene3D" id="3.30.420.10">
    <property type="entry name" value="Ribonuclease H-like superfamily/Ribonuclease H"/>
    <property type="match status" value="1"/>
</dbReference>
<comment type="cofactor">
    <cofactor evidence="2">
        <name>Mg(2+)</name>
        <dbReference type="ChEBI" id="CHEBI:18420"/>
    </cofactor>
</comment>
<comment type="subunit">
    <text evidence="4">Monomer.</text>
</comment>
<keyword evidence="7" id="KW-0479">Metal-binding</keyword>
<keyword evidence="8" id="KW-0255">Endonuclease</keyword>